<sequence length="536" mass="59341">MTVPATFPAWVFDDSPIPDPLGHGQRAVDFLRVLKHPKSTARGRQFQLADFQERIVRRIYGPRHDDGRRKVRTVFMLLPRGGRKTTLGAGLSLLHTIGPERTPGGLALNAASDREQARIAFEEAAMICREDPRIADKVDIVDYRHRLSHPKSGAVLRAVSSDAGRQHGSTPVFALLDELHAWPKRDLFDVLRTGLVKTAGSLLVVITTAGKGQANIAFDLYSYAVKVATGEIEDEGFLPILFETGPNEDWRDESVWRRVNPGLELGFPDIDGLRQLAREAEQRPADREAFRQLHLNVWLDHSATPFVDAAVYDRGARPVDLEAIRDFPCWLAVDLSSVRDLTVVLACWRLDDDSLAVWPWFFCPAEALRQRSERDRVPYVTWAEAGHITPTPGDVVDYGAVEDCIRDLSDRFDVREIAFDPYLGQQMMAALGDDGLPVVAMRQGALTMGPAIRDLEHAIVGGRLAHGGHPILRWNFANVVVETDKAGLKAFNKGKARDRIDGAVACAMAVSRAMAGDSGRSIYDDESARPDGILIL</sequence>
<dbReference type="PANTHER" id="PTHR41287">
    <property type="match status" value="1"/>
</dbReference>
<dbReference type="EMBL" id="VITN01000004">
    <property type="protein sequence ID" value="TWB22137.1"/>
    <property type="molecule type" value="Genomic_DNA"/>
</dbReference>
<evidence type="ECO:0000313" key="4">
    <source>
        <dbReference type="Proteomes" id="UP000319859"/>
    </source>
</evidence>
<reference evidence="3 4" key="1">
    <citation type="submission" date="2019-06" db="EMBL/GenBank/DDBJ databases">
        <title>Genomic Encyclopedia of Type Strains, Phase IV (KMG-V): Genome sequencing to study the core and pangenomes of soil and plant-associated prokaryotes.</title>
        <authorList>
            <person name="Whitman W."/>
        </authorList>
    </citation>
    <scope>NUCLEOTIDE SEQUENCE [LARGE SCALE GENOMIC DNA]</scope>
    <source>
        <strain evidence="3 4">BR 11880</strain>
    </source>
</reference>
<dbReference type="Gene3D" id="3.30.420.240">
    <property type="match status" value="1"/>
</dbReference>
<dbReference type="Pfam" id="PF20441">
    <property type="entry name" value="TerL_nuclease"/>
    <property type="match status" value="1"/>
</dbReference>
<dbReference type="Gene3D" id="3.40.50.300">
    <property type="entry name" value="P-loop containing nucleotide triphosphate hydrolases"/>
    <property type="match status" value="1"/>
</dbReference>
<gene>
    <name evidence="3" type="ORF">FBZ89_104387</name>
</gene>
<dbReference type="GO" id="GO:0004519">
    <property type="term" value="F:endonuclease activity"/>
    <property type="evidence" value="ECO:0007669"/>
    <property type="project" value="InterPro"/>
</dbReference>
<dbReference type="Pfam" id="PF03354">
    <property type="entry name" value="TerL_ATPase"/>
    <property type="match status" value="1"/>
</dbReference>
<dbReference type="Proteomes" id="UP000319859">
    <property type="component" value="Unassembled WGS sequence"/>
</dbReference>
<dbReference type="RefSeq" id="WP_145749756.1">
    <property type="nucleotide sequence ID" value="NZ_VITN01000004.1"/>
</dbReference>
<proteinExistence type="predicted"/>
<evidence type="ECO:0000259" key="1">
    <source>
        <dbReference type="Pfam" id="PF03354"/>
    </source>
</evidence>
<dbReference type="InterPro" id="IPR027417">
    <property type="entry name" value="P-loop_NTPase"/>
</dbReference>
<dbReference type="InterPro" id="IPR046462">
    <property type="entry name" value="TerL_nuclease"/>
</dbReference>
<feature type="domain" description="Terminase large subunit-like ATPase" evidence="1">
    <location>
        <begin position="51"/>
        <end position="224"/>
    </location>
</feature>
<organism evidence="3 4">
    <name type="scientific">Nitrospirillum amazonense</name>
    <dbReference type="NCBI Taxonomy" id="28077"/>
    <lineage>
        <taxon>Bacteria</taxon>
        <taxon>Pseudomonadati</taxon>
        <taxon>Pseudomonadota</taxon>
        <taxon>Alphaproteobacteria</taxon>
        <taxon>Rhodospirillales</taxon>
        <taxon>Azospirillaceae</taxon>
        <taxon>Nitrospirillum</taxon>
    </lineage>
</organism>
<evidence type="ECO:0000259" key="2">
    <source>
        <dbReference type="Pfam" id="PF20441"/>
    </source>
</evidence>
<protein>
    <submittedName>
        <fullName evidence="3">Phage terminase large subunit-like protein</fullName>
    </submittedName>
</protein>
<dbReference type="AlphaFoldDB" id="A0A560FKJ5"/>
<dbReference type="PANTHER" id="PTHR41287:SF1">
    <property type="entry name" value="PROTEIN YMFN"/>
    <property type="match status" value="1"/>
</dbReference>
<name>A0A560FKJ5_9PROT</name>
<accession>A0A560FKJ5</accession>
<feature type="domain" description="Terminase large subunit-like endonuclease" evidence="2">
    <location>
        <begin position="232"/>
        <end position="516"/>
    </location>
</feature>
<comment type="caution">
    <text evidence="3">The sequence shown here is derived from an EMBL/GenBank/DDBJ whole genome shotgun (WGS) entry which is preliminary data.</text>
</comment>
<dbReference type="OrthoDB" id="9760250at2"/>
<dbReference type="InterPro" id="IPR005021">
    <property type="entry name" value="Terminase_largesu-like"/>
</dbReference>
<dbReference type="InterPro" id="IPR046461">
    <property type="entry name" value="TerL_ATPase"/>
</dbReference>
<evidence type="ECO:0000313" key="3">
    <source>
        <dbReference type="EMBL" id="TWB22137.1"/>
    </source>
</evidence>